<evidence type="ECO:0000256" key="6">
    <source>
        <dbReference type="ARBA" id="ARBA00022692"/>
    </source>
</evidence>
<evidence type="ECO:0000256" key="1">
    <source>
        <dbReference type="ARBA" id="ARBA00004435"/>
    </source>
</evidence>
<keyword evidence="14" id="KW-1185">Reference proteome</keyword>
<feature type="transmembrane region" description="Helical" evidence="11">
    <location>
        <begin position="218"/>
        <end position="238"/>
    </location>
</feature>
<feature type="region of interest" description="Disordered" evidence="10">
    <location>
        <begin position="38"/>
        <end position="90"/>
    </location>
</feature>
<dbReference type="InterPro" id="IPR003548">
    <property type="entry name" value="Claudin1"/>
</dbReference>
<comment type="similarity">
    <text evidence="3">Belongs to the claudin family.</text>
</comment>
<dbReference type="PRINTS" id="PR01377">
    <property type="entry name" value="CLAUDIN1"/>
</dbReference>
<feature type="transmembrane region" description="Helical" evidence="11">
    <location>
        <begin position="147"/>
        <end position="166"/>
    </location>
</feature>
<evidence type="ECO:0000256" key="8">
    <source>
        <dbReference type="ARBA" id="ARBA00022989"/>
    </source>
</evidence>
<feature type="transmembrane region" description="Helical" evidence="11">
    <location>
        <begin position="258"/>
        <end position="280"/>
    </location>
</feature>
<dbReference type="InterPro" id="IPR006187">
    <property type="entry name" value="Claudin"/>
</dbReference>
<evidence type="ECO:0000313" key="13">
    <source>
        <dbReference type="Ensembl" id="ENSCPIP00010012545.1"/>
    </source>
</evidence>
<feature type="signal peptide" evidence="12">
    <location>
        <begin position="1"/>
        <end position="16"/>
    </location>
</feature>
<feature type="region of interest" description="Disordered" evidence="10">
    <location>
        <begin position="329"/>
        <end position="350"/>
    </location>
</feature>
<feature type="chain" id="PRO_5034891915" evidence="12">
    <location>
        <begin position="17"/>
        <end position="350"/>
    </location>
</feature>
<dbReference type="PROSITE" id="PS01346">
    <property type="entry name" value="CLAUDIN"/>
    <property type="match status" value="1"/>
</dbReference>
<keyword evidence="12" id="KW-0732">Signal</keyword>
<keyword evidence="6 11" id="KW-0812">Transmembrane</keyword>
<accession>A0A8C3Q0N2</accession>
<evidence type="ECO:0000256" key="2">
    <source>
        <dbReference type="ARBA" id="ARBA00004651"/>
    </source>
</evidence>
<name>A0A8C3Q0N2_CHRPC</name>
<evidence type="ECO:0000256" key="5">
    <source>
        <dbReference type="ARBA" id="ARBA00022475"/>
    </source>
</evidence>
<dbReference type="GO" id="GO:0005923">
    <property type="term" value="C:bicellular tight junction"/>
    <property type="evidence" value="ECO:0007669"/>
    <property type="project" value="UniProtKB-SubCell"/>
</dbReference>
<dbReference type="AlphaFoldDB" id="A0A8C3Q0N2"/>
<feature type="transmembrane region" description="Helical" evidence="11">
    <location>
        <begin position="300"/>
        <end position="323"/>
    </location>
</feature>
<organism evidence="13 14">
    <name type="scientific">Chrysolophus pictus</name>
    <name type="common">Golden pheasant</name>
    <name type="synonym">Phasianus pictus</name>
    <dbReference type="NCBI Taxonomy" id="9089"/>
    <lineage>
        <taxon>Eukaryota</taxon>
        <taxon>Metazoa</taxon>
        <taxon>Chordata</taxon>
        <taxon>Craniata</taxon>
        <taxon>Vertebrata</taxon>
        <taxon>Euteleostomi</taxon>
        <taxon>Archelosauria</taxon>
        <taxon>Archosauria</taxon>
        <taxon>Dinosauria</taxon>
        <taxon>Saurischia</taxon>
        <taxon>Theropoda</taxon>
        <taxon>Coelurosauria</taxon>
        <taxon>Aves</taxon>
        <taxon>Neognathae</taxon>
        <taxon>Galloanserae</taxon>
        <taxon>Galliformes</taxon>
        <taxon>Phasianidae</taxon>
        <taxon>Phasianinae</taxon>
        <taxon>Chrysolophus</taxon>
    </lineage>
</organism>
<dbReference type="Ensembl" id="ENSCPIT00010014874.1">
    <property type="protein sequence ID" value="ENSCPIP00010012545.1"/>
    <property type="gene ID" value="ENSCPIG00010009848.1"/>
</dbReference>
<sequence length="350" mass="37082">MIFSIASLLFSPQLRARWEMPCALAPQRWCWGGCGKGVSHGSGQRERDWRSVTPTGPARWAQAEHPRSAKHHPPGGSSAETPAGRGGWGGGEPPGGALCAALKVARSAARAPVRCAVLVVLPRFSSQPSSAGAEQPSAAMASGGLQLLGFVLAFLGWMGIIISTAMPQWKMASYAGDNIVTAQALYEGLWMSCAMQSTGQIQCKVYDSLLKLESSLQATRALMVAAILLGLVGVFVAVTGMKCMKCMEDDQVKKMRMAVFGGVIFIIAGLAALVATSWYGNRVARAFYDPFTPVNTRFEFGSALFIGWAAASLALLGGAFLCCSCPRSETSYPPSRGYPKNAPSTGKDYV</sequence>
<evidence type="ECO:0000256" key="11">
    <source>
        <dbReference type="SAM" id="Phobius"/>
    </source>
</evidence>
<evidence type="ECO:0000256" key="3">
    <source>
        <dbReference type="ARBA" id="ARBA00008295"/>
    </source>
</evidence>
<dbReference type="Gene3D" id="1.20.140.150">
    <property type="match status" value="1"/>
</dbReference>
<dbReference type="Proteomes" id="UP000694543">
    <property type="component" value="Unplaced"/>
</dbReference>
<evidence type="ECO:0000256" key="4">
    <source>
        <dbReference type="ARBA" id="ARBA00022427"/>
    </source>
</evidence>
<keyword evidence="7" id="KW-0965">Cell junction</keyword>
<dbReference type="GO" id="GO:0005198">
    <property type="term" value="F:structural molecule activity"/>
    <property type="evidence" value="ECO:0007669"/>
    <property type="project" value="InterPro"/>
</dbReference>
<dbReference type="Pfam" id="PF00822">
    <property type="entry name" value="PMP22_Claudin"/>
    <property type="match status" value="1"/>
</dbReference>
<reference evidence="13" key="2">
    <citation type="submission" date="2025-09" db="UniProtKB">
        <authorList>
            <consortium name="Ensembl"/>
        </authorList>
    </citation>
    <scope>IDENTIFICATION</scope>
</reference>
<comment type="subcellular location">
    <subcellularLocation>
        <location evidence="1">Cell junction</location>
        <location evidence="1">Tight junction</location>
    </subcellularLocation>
    <subcellularLocation>
        <location evidence="2">Cell membrane</location>
        <topology evidence="2">Multi-pass membrane protein</topology>
    </subcellularLocation>
</comment>
<evidence type="ECO:0000256" key="7">
    <source>
        <dbReference type="ARBA" id="ARBA00022949"/>
    </source>
</evidence>
<dbReference type="InterPro" id="IPR017974">
    <property type="entry name" value="Claudin_CS"/>
</dbReference>
<protein>
    <submittedName>
        <fullName evidence="13">Claudin 1</fullName>
    </submittedName>
</protein>
<keyword evidence="9 11" id="KW-0472">Membrane</keyword>
<evidence type="ECO:0000256" key="12">
    <source>
        <dbReference type="SAM" id="SignalP"/>
    </source>
</evidence>
<dbReference type="PANTHER" id="PTHR12002">
    <property type="entry name" value="CLAUDIN"/>
    <property type="match status" value="1"/>
</dbReference>
<proteinExistence type="inferred from homology"/>
<reference evidence="13" key="1">
    <citation type="submission" date="2025-08" db="UniProtKB">
        <authorList>
            <consortium name="Ensembl"/>
        </authorList>
    </citation>
    <scope>IDENTIFICATION</scope>
</reference>
<keyword evidence="5" id="KW-1003">Cell membrane</keyword>
<dbReference type="GO" id="GO:0005886">
    <property type="term" value="C:plasma membrane"/>
    <property type="evidence" value="ECO:0007669"/>
    <property type="project" value="UniProtKB-SubCell"/>
</dbReference>
<keyword evidence="4" id="KW-0796">Tight junction</keyword>
<dbReference type="FunFam" id="1.20.140.150:FF:000001">
    <property type="entry name" value="Claudin"/>
    <property type="match status" value="1"/>
</dbReference>
<keyword evidence="8 11" id="KW-1133">Transmembrane helix</keyword>
<evidence type="ECO:0000313" key="14">
    <source>
        <dbReference type="Proteomes" id="UP000694543"/>
    </source>
</evidence>
<dbReference type="PRINTS" id="PR01077">
    <property type="entry name" value="CLAUDIN"/>
</dbReference>
<dbReference type="InterPro" id="IPR004031">
    <property type="entry name" value="PMP22/EMP/MP20/Claudin"/>
</dbReference>
<evidence type="ECO:0000256" key="9">
    <source>
        <dbReference type="ARBA" id="ARBA00023136"/>
    </source>
</evidence>
<evidence type="ECO:0000256" key="10">
    <source>
        <dbReference type="SAM" id="MobiDB-lite"/>
    </source>
</evidence>